<dbReference type="EMBL" id="HG793133">
    <property type="protein sequence ID" value="CDK30976.1"/>
    <property type="molecule type" value="Genomic_DNA"/>
</dbReference>
<reference evidence="1 2" key="1">
    <citation type="journal article" date="2015" name="Biol. Direct">
        <title>Babela massiliensis, a representative of a widespread bacterial phylum with unusual adaptations to parasitism in amoebae.</title>
        <authorList>
            <person name="Pagnier I."/>
            <person name="Yutin N."/>
            <person name="Croce O."/>
            <person name="Makarova K.S."/>
            <person name="Wolf Y.I."/>
            <person name="Benamar S."/>
            <person name="Raoult D."/>
            <person name="Koonin E.V."/>
            <person name="La Scola B."/>
        </authorList>
    </citation>
    <scope>NUCLEOTIDE SEQUENCE [LARGE SCALE GENOMIC DNA]</scope>
    <source>
        <strain evidence="2">BABL1</strain>
    </source>
</reference>
<evidence type="ECO:0000313" key="2">
    <source>
        <dbReference type="Proteomes" id="UP000018769"/>
    </source>
</evidence>
<organism evidence="1 2">
    <name type="scientific">Candidatus Babela massiliensis</name>
    <dbReference type="NCBI Taxonomy" id="673862"/>
    <lineage>
        <taxon>Bacteria</taxon>
        <taxon>Candidatus Babelota</taxon>
        <taxon>Candidatus Babeliae</taxon>
        <taxon>Candidatus Babeliales</taxon>
        <taxon>Candidatus Babeliaceae</taxon>
        <taxon>Candidatus Babela</taxon>
    </lineage>
</organism>
<accession>V6DKE0</accession>
<protein>
    <submittedName>
        <fullName evidence="1">Uncharacterized protein</fullName>
    </submittedName>
</protein>
<dbReference type="HOGENOM" id="CLU_1831441_0_0_7"/>
<gene>
    <name evidence="1" type="ORF">BABL1_gene_110</name>
</gene>
<dbReference type="KEGG" id="dpb:BABL1_gene_110"/>
<sequence length="140" mass="15963">MKFIRHLLSLILILSTNTLFGKYKIESIDRDNNKATITVKEDLTVYKLSGEIIDTTNNSVGIEQNNACSVIESVHPSLNHIVVCQLGQVFYVNSKEENSTDIPGWESENKHNYIGQRLIKPNSDFYIPEAVKRVSYFKID</sequence>
<dbReference type="STRING" id="673862.BABL1_gene_110"/>
<dbReference type="RefSeq" id="WP_023792940.1">
    <property type="nucleotide sequence ID" value="NC_023003.1"/>
</dbReference>
<dbReference type="AlphaFoldDB" id="V6DKE0"/>
<dbReference type="Proteomes" id="UP000018769">
    <property type="component" value="Chromosome I"/>
</dbReference>
<name>V6DKE0_9BACT</name>
<keyword evidence="2" id="KW-1185">Reference proteome</keyword>
<proteinExistence type="predicted"/>
<evidence type="ECO:0000313" key="1">
    <source>
        <dbReference type="EMBL" id="CDK30976.1"/>
    </source>
</evidence>